<name>A0A0K1S5S3_9CHRO</name>
<protein>
    <submittedName>
        <fullName evidence="1">Uncharacterized protein</fullName>
    </submittedName>
</protein>
<dbReference type="Proteomes" id="UP000068167">
    <property type="component" value="Chromosome"/>
</dbReference>
<accession>A0A0K1S5S3</accession>
<evidence type="ECO:0000313" key="1">
    <source>
        <dbReference type="EMBL" id="AKV69336.1"/>
    </source>
</evidence>
<keyword evidence="2" id="KW-1185">Reference proteome</keyword>
<organism evidence="1 2">
    <name type="scientific">Microcystis panniformis FACHB-1757</name>
    <dbReference type="NCBI Taxonomy" id="1638788"/>
    <lineage>
        <taxon>Bacteria</taxon>
        <taxon>Bacillati</taxon>
        <taxon>Cyanobacteriota</taxon>
        <taxon>Cyanophyceae</taxon>
        <taxon>Oscillatoriophycideae</taxon>
        <taxon>Chroococcales</taxon>
        <taxon>Microcystaceae</taxon>
        <taxon>Microcystis</taxon>
    </lineage>
</organism>
<dbReference type="PATRIC" id="fig|1638788.3.peg.4443"/>
<dbReference type="RefSeq" id="WP_002757074.1">
    <property type="nucleotide sequence ID" value="NZ_CP011339.1"/>
</dbReference>
<dbReference type="AlphaFoldDB" id="A0A0K1S5S3"/>
<dbReference type="KEGG" id="mpk:VL20_4409"/>
<sequence>MDSKHSEESSEVVHAYLSYLQEMSRKISLRTGMENTLYGKTKKSPHYYRPFEDADVDSQYLRDVRNYLEKESDRQLFLGNGLIAGSFKKKQVKKYVAAPLIYFLVKTDLDENGRSLTYSIELDSVSLNYDLITLVLEQDLDEEEDEGMGFQSAGVDANKLEVLEDIENSLEDILRHESVKLTTNSLADQTFRRIHEKIPEFNQIHPSTEDFTLQKLEKLGTVELTFYNHRFFYVASSPGQLSTYTALRKLISEVS</sequence>
<reference evidence="1 2" key="1">
    <citation type="journal article" date="2016" name="Stand. Genomic Sci.">
        <title>Complete genome sequence and genomic characterization of Microcystis panniformis FACHB 1757 by third-generation sequencing.</title>
        <authorList>
            <person name="Zhang J.Y."/>
            <person name="Guan R."/>
            <person name="Zhang H.J."/>
            <person name="Li H."/>
            <person name="Xiao P."/>
            <person name="Yu G.L."/>
            <person name="Du L."/>
            <person name="Cao D.M."/>
            <person name="Zhu B.C."/>
            <person name="Li R.H."/>
            <person name="Lu Z.H."/>
        </authorList>
    </citation>
    <scope>NUCLEOTIDE SEQUENCE [LARGE SCALE GENOMIC DNA]</scope>
    <source>
        <strain evidence="1 2">FACHB-1757</strain>
    </source>
</reference>
<evidence type="ECO:0000313" key="2">
    <source>
        <dbReference type="Proteomes" id="UP000068167"/>
    </source>
</evidence>
<dbReference type="EMBL" id="CP011339">
    <property type="protein sequence ID" value="AKV69336.1"/>
    <property type="molecule type" value="Genomic_DNA"/>
</dbReference>
<gene>
    <name evidence="1" type="ORF">VL20_4409</name>
</gene>
<proteinExistence type="predicted"/>